<accession>A0A2K3NBH6</accession>
<name>A0A2K3NBH6_TRIPR</name>
<gene>
    <name evidence="1" type="ORF">L195_g023640</name>
</gene>
<proteinExistence type="predicted"/>
<comment type="caution">
    <text evidence="1">The sequence shown here is derived from an EMBL/GenBank/DDBJ whole genome shotgun (WGS) entry which is preliminary data.</text>
</comment>
<organism evidence="1 2">
    <name type="scientific">Trifolium pratense</name>
    <name type="common">Red clover</name>
    <dbReference type="NCBI Taxonomy" id="57577"/>
    <lineage>
        <taxon>Eukaryota</taxon>
        <taxon>Viridiplantae</taxon>
        <taxon>Streptophyta</taxon>
        <taxon>Embryophyta</taxon>
        <taxon>Tracheophyta</taxon>
        <taxon>Spermatophyta</taxon>
        <taxon>Magnoliopsida</taxon>
        <taxon>eudicotyledons</taxon>
        <taxon>Gunneridae</taxon>
        <taxon>Pentapetalae</taxon>
        <taxon>rosids</taxon>
        <taxon>fabids</taxon>
        <taxon>Fabales</taxon>
        <taxon>Fabaceae</taxon>
        <taxon>Papilionoideae</taxon>
        <taxon>50 kb inversion clade</taxon>
        <taxon>NPAAA clade</taxon>
        <taxon>Hologalegina</taxon>
        <taxon>IRL clade</taxon>
        <taxon>Trifolieae</taxon>
        <taxon>Trifolium</taxon>
    </lineage>
</organism>
<protein>
    <submittedName>
        <fullName evidence="1">Uncharacterized protein</fullName>
    </submittedName>
</protein>
<dbReference type="Proteomes" id="UP000236291">
    <property type="component" value="Unassembled WGS sequence"/>
</dbReference>
<dbReference type="AlphaFoldDB" id="A0A2K3NBH6"/>
<sequence>MVDFCFQCPLELLTEMESEGPMGDEVDLEFGGGLTRWWRQRGDGF</sequence>
<reference evidence="1 2" key="2">
    <citation type="journal article" date="2017" name="Front. Plant Sci.">
        <title>Gene Classification and Mining of Molecular Markers Useful in Red Clover (Trifolium pratense) Breeding.</title>
        <authorList>
            <person name="Istvanek J."/>
            <person name="Dluhosova J."/>
            <person name="Dluhos P."/>
            <person name="Patkova L."/>
            <person name="Nedelnik J."/>
            <person name="Repkova J."/>
        </authorList>
    </citation>
    <scope>NUCLEOTIDE SEQUENCE [LARGE SCALE GENOMIC DNA]</scope>
    <source>
        <strain evidence="2">cv. Tatra</strain>
        <tissue evidence="1">Young leaves</tissue>
    </source>
</reference>
<evidence type="ECO:0000313" key="1">
    <source>
        <dbReference type="EMBL" id="PNY00360.1"/>
    </source>
</evidence>
<reference evidence="1 2" key="1">
    <citation type="journal article" date="2014" name="Am. J. Bot.">
        <title>Genome assembly and annotation for red clover (Trifolium pratense; Fabaceae).</title>
        <authorList>
            <person name="Istvanek J."/>
            <person name="Jaros M."/>
            <person name="Krenek A."/>
            <person name="Repkova J."/>
        </authorList>
    </citation>
    <scope>NUCLEOTIDE SEQUENCE [LARGE SCALE GENOMIC DNA]</scope>
    <source>
        <strain evidence="2">cv. Tatra</strain>
        <tissue evidence="1">Young leaves</tissue>
    </source>
</reference>
<dbReference type="EMBL" id="ASHM01018836">
    <property type="protein sequence ID" value="PNY00360.1"/>
    <property type="molecule type" value="Genomic_DNA"/>
</dbReference>
<evidence type="ECO:0000313" key="2">
    <source>
        <dbReference type="Proteomes" id="UP000236291"/>
    </source>
</evidence>